<name>A0A5N5JMS5_9ROSI</name>
<dbReference type="GO" id="GO:0003755">
    <property type="term" value="F:peptidyl-prolyl cis-trans isomerase activity"/>
    <property type="evidence" value="ECO:0007669"/>
    <property type="project" value="UniProtKB-KW"/>
</dbReference>
<feature type="region of interest" description="Disordered" evidence="16">
    <location>
        <begin position="1"/>
        <end position="28"/>
    </location>
</feature>
<dbReference type="AlphaFoldDB" id="A0A5N5JMS5"/>
<keyword evidence="19" id="KW-1185">Reference proteome</keyword>
<evidence type="ECO:0000256" key="3">
    <source>
        <dbReference type="ARBA" id="ARBA00004245"/>
    </source>
</evidence>
<feature type="domain" description="PPIase FKBP-type" evidence="17">
    <location>
        <begin position="52"/>
        <end position="148"/>
    </location>
</feature>
<feature type="repeat" description="TPR" evidence="15">
    <location>
        <begin position="551"/>
        <end position="584"/>
    </location>
</feature>
<dbReference type="PROSITE" id="PS50005">
    <property type="entry name" value="TPR"/>
    <property type="match status" value="1"/>
</dbReference>
<keyword evidence="8" id="KW-0677">Repeat</keyword>
<dbReference type="PROSITE" id="PS50059">
    <property type="entry name" value="FKBP_PPIASE"/>
    <property type="match status" value="3"/>
</dbReference>
<keyword evidence="14" id="KW-0697">Rotamase</keyword>
<keyword evidence="5" id="KW-0488">Methylation</keyword>
<keyword evidence="12" id="KW-0963">Cytoplasm</keyword>
<evidence type="ECO:0000256" key="13">
    <source>
        <dbReference type="ARBA" id="ARBA00023242"/>
    </source>
</evidence>
<dbReference type="PROSITE" id="PS50293">
    <property type="entry name" value="TPR_REGION"/>
    <property type="match status" value="1"/>
</dbReference>
<keyword evidence="9 15" id="KW-0802">TPR repeat</keyword>
<comment type="caution">
    <text evidence="18">The sequence shown here is derived from an EMBL/GenBank/DDBJ whole genome shotgun (WGS) entry which is preliminary data.</text>
</comment>
<evidence type="ECO:0000256" key="7">
    <source>
        <dbReference type="ARBA" id="ARBA00022701"/>
    </source>
</evidence>
<evidence type="ECO:0000256" key="15">
    <source>
        <dbReference type="PROSITE-ProRule" id="PRU00339"/>
    </source>
</evidence>
<dbReference type="PANTHER" id="PTHR46512:SF8">
    <property type="entry name" value="PEPTIDYLPROLYL ISOMERASE"/>
    <property type="match status" value="1"/>
</dbReference>
<comment type="subcellular location">
    <subcellularLocation>
        <location evidence="3">Cytoplasm</location>
        <location evidence="3">Cytoskeleton</location>
    </subcellularLocation>
    <subcellularLocation>
        <location evidence="4">Cytoplasm</location>
        <location evidence="4">Cytosol</location>
    </subcellularLocation>
    <subcellularLocation>
        <location evidence="2">Mitochondrion</location>
    </subcellularLocation>
    <subcellularLocation>
        <location evidence="1">Nucleus</location>
    </subcellularLocation>
</comment>
<evidence type="ECO:0000256" key="14">
    <source>
        <dbReference type="PROSITE-ProRule" id="PRU00277"/>
    </source>
</evidence>
<keyword evidence="6" id="KW-0597">Phosphoprotein</keyword>
<dbReference type="InterPro" id="IPR011990">
    <property type="entry name" value="TPR-like_helical_dom_sf"/>
</dbReference>
<proteinExistence type="predicted"/>
<evidence type="ECO:0000313" key="18">
    <source>
        <dbReference type="EMBL" id="KAB5519936.1"/>
    </source>
</evidence>
<reference evidence="19" key="1">
    <citation type="journal article" date="2019" name="Gigascience">
        <title>De novo genome assembly of the endangered Acer yangbiense, a plant species with extremely small populations endemic to Yunnan Province, China.</title>
        <authorList>
            <person name="Yang J."/>
            <person name="Wariss H.M."/>
            <person name="Tao L."/>
            <person name="Zhang R."/>
            <person name="Yun Q."/>
            <person name="Hollingsworth P."/>
            <person name="Dao Z."/>
            <person name="Luo G."/>
            <person name="Guo H."/>
            <person name="Ma Y."/>
            <person name="Sun W."/>
        </authorList>
    </citation>
    <scope>NUCLEOTIDE SEQUENCE [LARGE SCALE GENOMIC DNA]</scope>
    <source>
        <strain evidence="19">cv. br00</strain>
    </source>
</reference>
<dbReference type="GO" id="GO:0005874">
    <property type="term" value="C:microtubule"/>
    <property type="evidence" value="ECO:0007669"/>
    <property type="project" value="UniProtKB-KW"/>
</dbReference>
<dbReference type="PANTHER" id="PTHR46512">
    <property type="entry name" value="PEPTIDYLPROLYL ISOMERASE"/>
    <property type="match status" value="1"/>
</dbReference>
<keyword evidence="12" id="KW-0206">Cytoskeleton</keyword>
<feature type="domain" description="PPIase FKBP-type" evidence="17">
    <location>
        <begin position="195"/>
        <end position="260"/>
    </location>
</feature>
<dbReference type="GO" id="GO:0005829">
    <property type="term" value="C:cytosol"/>
    <property type="evidence" value="ECO:0007669"/>
    <property type="project" value="UniProtKB-SubCell"/>
</dbReference>
<dbReference type="SUPFAM" id="SSF48452">
    <property type="entry name" value="TPR-like"/>
    <property type="match status" value="1"/>
</dbReference>
<evidence type="ECO:0000256" key="5">
    <source>
        <dbReference type="ARBA" id="ARBA00022481"/>
    </source>
</evidence>
<evidence type="ECO:0000313" key="19">
    <source>
        <dbReference type="Proteomes" id="UP000326939"/>
    </source>
</evidence>
<dbReference type="Gene3D" id="1.25.40.10">
    <property type="entry name" value="Tetratricopeptide repeat domain"/>
    <property type="match status" value="1"/>
</dbReference>
<dbReference type="EC" id="5.2.1.8" evidence="14"/>
<dbReference type="GO" id="GO:0005634">
    <property type="term" value="C:nucleus"/>
    <property type="evidence" value="ECO:0007669"/>
    <property type="project" value="UniProtKB-SubCell"/>
</dbReference>
<gene>
    <name evidence="18" type="ORF">DKX38_024255</name>
</gene>
<dbReference type="Gene3D" id="3.10.50.40">
    <property type="match status" value="3"/>
</dbReference>
<evidence type="ECO:0000256" key="2">
    <source>
        <dbReference type="ARBA" id="ARBA00004173"/>
    </source>
</evidence>
<feature type="region of interest" description="Disordered" evidence="16">
    <location>
        <begin position="617"/>
        <end position="657"/>
    </location>
</feature>
<sequence length="689" mass="77299">MAAEGDTAQEYVPKKKNKEPTETEKRRKKIVPGSLMKAEIRPGGGDARPSDGDQVMYHCTVRTLAGVVVESTRSEYGGKGTAIRQVLGKSKMLLGLLEGLPTMLKGEVAMFKMKPQMHYSEVDCPVSPPSSFPKDDELHFEIEMIDFSKVVSDDLGVIKKVIDDGQGWESPREPYEVKAWISAKTGDDKVILPPKHGEPYFFTIGKSEVPKGLEMGIGTMTREEKAVIYVTNQYLTESPLMSVVEGFEEVQFEVELIHFTQVRDMLGDGRLIKRRLRDGKGEFPMDCPLQDSLLHVHYKGMLLNEEKTVFIDTRIDNDGQPLEFSSGEGLVPEGFEMCVRLMLPGEVALVTCPPDYAYDKFTRPTNVPEGAHIEWEIELLGFEMPKDWTGLDFQSVMDEAEKIRTTGNRLFKEGKFELAKAKYEKVLREFNHVNPQDDEEGKVFLNTRNLLNLNVAACHLKLGECRKSIETCNKFIGFGTTGNTLGIQLLYNMAWSKLRMAAHFVQKAAGQFLAPHLLLTACFGWLSTSSKRACHRMICDVLVLEANPAHAKALYRRGMAYMEVGDFEEARSDFEMMLKVDKSSELDATAALKKLKQKQQDVEKKARRQFKGLFDKKPGEIADAGTDERGEVQSTTENQKNGDVEDSNGTDTDDVEDVADAPREGLFSLLWPTGRRLFSALGLQRCTIL</sequence>
<feature type="compositionally biased region" description="Basic and acidic residues" evidence="16">
    <location>
        <begin position="617"/>
        <end position="631"/>
    </location>
</feature>
<evidence type="ECO:0000256" key="10">
    <source>
        <dbReference type="ARBA" id="ARBA00022990"/>
    </source>
</evidence>
<evidence type="ECO:0000256" key="4">
    <source>
        <dbReference type="ARBA" id="ARBA00004514"/>
    </source>
</evidence>
<dbReference type="FunFam" id="3.10.50.40:FF:000052">
    <property type="entry name" value="Peptidylprolyl isomerase"/>
    <property type="match status" value="1"/>
</dbReference>
<dbReference type="FunFam" id="3.10.50.40:FF:000039">
    <property type="entry name" value="Peptidylprolyl isomerase"/>
    <property type="match status" value="1"/>
</dbReference>
<feature type="compositionally biased region" description="Polar residues" evidence="16">
    <location>
        <begin position="632"/>
        <end position="641"/>
    </location>
</feature>
<dbReference type="GO" id="GO:0005739">
    <property type="term" value="C:mitochondrion"/>
    <property type="evidence" value="ECO:0007669"/>
    <property type="project" value="UniProtKB-SubCell"/>
</dbReference>
<dbReference type="Pfam" id="PF00254">
    <property type="entry name" value="FKBP_C"/>
    <property type="match status" value="3"/>
</dbReference>
<keyword evidence="11" id="KW-0496">Mitochondrion</keyword>
<evidence type="ECO:0000259" key="17">
    <source>
        <dbReference type="PROSITE" id="PS50059"/>
    </source>
</evidence>
<evidence type="ECO:0000256" key="11">
    <source>
        <dbReference type="ARBA" id="ARBA00023128"/>
    </source>
</evidence>
<keyword evidence="13" id="KW-0539">Nucleus</keyword>
<evidence type="ECO:0000256" key="8">
    <source>
        <dbReference type="ARBA" id="ARBA00022737"/>
    </source>
</evidence>
<dbReference type="EMBL" id="VDCV01000016">
    <property type="protein sequence ID" value="KAB5519936.1"/>
    <property type="molecule type" value="Genomic_DNA"/>
</dbReference>
<feature type="domain" description="PPIase FKBP-type" evidence="17">
    <location>
        <begin position="291"/>
        <end position="383"/>
    </location>
</feature>
<dbReference type="SMART" id="SM00028">
    <property type="entry name" value="TPR"/>
    <property type="match status" value="2"/>
</dbReference>
<protein>
    <recommendedName>
        <fullName evidence="14">peptidylprolyl isomerase</fullName>
        <ecNumber evidence="14">5.2.1.8</ecNumber>
    </recommendedName>
</protein>
<keyword evidence="14" id="KW-0413">Isomerase</keyword>
<dbReference type="Pfam" id="PF07719">
    <property type="entry name" value="TPR_2"/>
    <property type="match status" value="1"/>
</dbReference>
<evidence type="ECO:0000256" key="12">
    <source>
        <dbReference type="ARBA" id="ARBA00023212"/>
    </source>
</evidence>
<comment type="catalytic activity">
    <reaction evidence="14">
        <text>[protein]-peptidylproline (omega=180) = [protein]-peptidylproline (omega=0)</text>
        <dbReference type="Rhea" id="RHEA:16237"/>
        <dbReference type="Rhea" id="RHEA-COMP:10747"/>
        <dbReference type="Rhea" id="RHEA-COMP:10748"/>
        <dbReference type="ChEBI" id="CHEBI:83833"/>
        <dbReference type="ChEBI" id="CHEBI:83834"/>
        <dbReference type="EC" id="5.2.1.8"/>
    </reaction>
</comment>
<dbReference type="InterPro" id="IPR013105">
    <property type="entry name" value="TPR_2"/>
</dbReference>
<dbReference type="InterPro" id="IPR019734">
    <property type="entry name" value="TPR_rpt"/>
</dbReference>
<dbReference type="Proteomes" id="UP000326939">
    <property type="component" value="Chromosome 16"/>
</dbReference>
<dbReference type="Gene3D" id="1.10.150.160">
    <property type="match status" value="1"/>
</dbReference>
<feature type="compositionally biased region" description="Acidic residues" evidence="16">
    <location>
        <begin position="644"/>
        <end position="657"/>
    </location>
</feature>
<evidence type="ECO:0000256" key="16">
    <source>
        <dbReference type="SAM" id="MobiDB-lite"/>
    </source>
</evidence>
<dbReference type="SUPFAM" id="SSF54534">
    <property type="entry name" value="FKBP-like"/>
    <property type="match status" value="3"/>
</dbReference>
<evidence type="ECO:0000256" key="1">
    <source>
        <dbReference type="ARBA" id="ARBA00004123"/>
    </source>
</evidence>
<dbReference type="InterPro" id="IPR050754">
    <property type="entry name" value="FKBP4/5/8-like"/>
</dbReference>
<organism evidence="18 19">
    <name type="scientific">Salix brachista</name>
    <dbReference type="NCBI Taxonomy" id="2182728"/>
    <lineage>
        <taxon>Eukaryota</taxon>
        <taxon>Viridiplantae</taxon>
        <taxon>Streptophyta</taxon>
        <taxon>Embryophyta</taxon>
        <taxon>Tracheophyta</taxon>
        <taxon>Spermatophyta</taxon>
        <taxon>Magnoliopsida</taxon>
        <taxon>eudicotyledons</taxon>
        <taxon>Gunneridae</taxon>
        <taxon>Pentapetalae</taxon>
        <taxon>rosids</taxon>
        <taxon>fabids</taxon>
        <taxon>Malpighiales</taxon>
        <taxon>Salicaceae</taxon>
        <taxon>Saliceae</taxon>
        <taxon>Salix</taxon>
    </lineage>
</organism>
<accession>A0A5N5JMS5</accession>
<dbReference type="FunFam" id="3.10.50.40:FF:000029">
    <property type="entry name" value="Peptidylprolyl isomerase"/>
    <property type="match status" value="1"/>
</dbReference>
<keyword evidence="7" id="KW-0493">Microtubule</keyword>
<dbReference type="InterPro" id="IPR046357">
    <property type="entry name" value="PPIase_dom_sf"/>
</dbReference>
<evidence type="ECO:0000256" key="6">
    <source>
        <dbReference type="ARBA" id="ARBA00022553"/>
    </source>
</evidence>
<dbReference type="InterPro" id="IPR001179">
    <property type="entry name" value="PPIase_FKBP_dom"/>
</dbReference>
<evidence type="ECO:0000256" key="9">
    <source>
        <dbReference type="ARBA" id="ARBA00022803"/>
    </source>
</evidence>
<keyword evidence="10" id="KW-0007">Acetylation</keyword>